<dbReference type="InterPro" id="IPR013783">
    <property type="entry name" value="Ig-like_fold"/>
</dbReference>
<evidence type="ECO:0000256" key="13">
    <source>
        <dbReference type="ARBA" id="ARBA00025331"/>
    </source>
</evidence>
<accession>A0AAD4CIW3</accession>
<evidence type="ECO:0000256" key="5">
    <source>
        <dbReference type="ARBA" id="ARBA00022651"/>
    </source>
</evidence>
<comment type="subcellular location">
    <subcellularLocation>
        <location evidence="1">Secreted</location>
    </subcellularLocation>
</comment>
<dbReference type="InterPro" id="IPR036881">
    <property type="entry name" value="Glyco_hydro_3_C_sf"/>
</dbReference>
<dbReference type="GO" id="GO:0031222">
    <property type="term" value="P:arabinan catabolic process"/>
    <property type="evidence" value="ECO:0007669"/>
    <property type="project" value="TreeGrafter"/>
</dbReference>
<dbReference type="Proteomes" id="UP001194746">
    <property type="component" value="Unassembled WGS sequence"/>
</dbReference>
<dbReference type="Pfam" id="PF01915">
    <property type="entry name" value="Glyco_hydro_3_C"/>
    <property type="match status" value="1"/>
</dbReference>
<evidence type="ECO:0000256" key="18">
    <source>
        <dbReference type="ARBA" id="ARBA00042744"/>
    </source>
</evidence>
<feature type="signal peptide" evidence="19">
    <location>
        <begin position="1"/>
        <end position="20"/>
    </location>
</feature>
<keyword evidence="7" id="KW-0378">Hydrolase</keyword>
<comment type="pathway">
    <text evidence="2">Glycan degradation; xylan degradation.</text>
</comment>
<gene>
    <name evidence="21" type="ORF">FE257_010231</name>
</gene>
<organism evidence="21 22">
    <name type="scientific">Aspergillus nanangensis</name>
    <dbReference type="NCBI Taxonomy" id="2582783"/>
    <lineage>
        <taxon>Eukaryota</taxon>
        <taxon>Fungi</taxon>
        <taxon>Dikarya</taxon>
        <taxon>Ascomycota</taxon>
        <taxon>Pezizomycotina</taxon>
        <taxon>Eurotiomycetes</taxon>
        <taxon>Eurotiomycetidae</taxon>
        <taxon>Eurotiales</taxon>
        <taxon>Aspergillaceae</taxon>
        <taxon>Aspergillus</taxon>
        <taxon>Aspergillus subgen. Circumdati</taxon>
    </lineage>
</organism>
<comment type="function">
    <text evidence="13">Xylan 1,4-beta-xylosidase involved in the hydrolysis of xylan, a major structural heterogeneous polysaccharide found in plant biomass representing the second most abundant polysaccharide in the biosphere, after cellulose.</text>
</comment>
<dbReference type="AlphaFoldDB" id="A0AAD4CIW3"/>
<keyword evidence="9" id="KW-0119">Carbohydrate metabolism</keyword>
<dbReference type="InterPro" id="IPR017853">
    <property type="entry name" value="GH"/>
</dbReference>
<dbReference type="GO" id="GO:0046556">
    <property type="term" value="F:alpha-L-arabinofuranosidase activity"/>
    <property type="evidence" value="ECO:0007669"/>
    <property type="project" value="TreeGrafter"/>
</dbReference>
<dbReference type="SUPFAM" id="SSF52279">
    <property type="entry name" value="Beta-D-glucan exohydrolase, C-terminal domain"/>
    <property type="match status" value="1"/>
</dbReference>
<protein>
    <recommendedName>
        <fullName evidence="14">xylan 1,4-beta-xylosidase</fullName>
        <ecNumber evidence="14">3.2.1.37</ecNumber>
    </recommendedName>
    <alternativeName>
        <fullName evidence="17">1,4-beta-D-xylan xylohydrolase xlnD</fullName>
    </alternativeName>
    <alternativeName>
        <fullName evidence="18">Beta-xylosidase A</fullName>
    </alternativeName>
    <alternativeName>
        <fullName evidence="16">Beta-xylosidase xlnD</fullName>
    </alternativeName>
    <alternativeName>
        <fullName evidence="15">Xylobiase xlnD</fullName>
    </alternativeName>
</protein>
<evidence type="ECO:0000256" key="8">
    <source>
        <dbReference type="ARBA" id="ARBA00023180"/>
    </source>
</evidence>
<keyword evidence="22" id="KW-1185">Reference proteome</keyword>
<dbReference type="SMART" id="SM01217">
    <property type="entry name" value="Fn3_like"/>
    <property type="match status" value="1"/>
</dbReference>
<evidence type="ECO:0000313" key="22">
    <source>
        <dbReference type="Proteomes" id="UP001194746"/>
    </source>
</evidence>
<comment type="caution">
    <text evidence="21">The sequence shown here is derived from an EMBL/GenBank/DDBJ whole genome shotgun (WGS) entry which is preliminary data.</text>
</comment>
<dbReference type="EMBL" id="VCAU01000062">
    <property type="protein sequence ID" value="KAF9887376.1"/>
    <property type="molecule type" value="Genomic_DNA"/>
</dbReference>
<dbReference type="Pfam" id="PF00933">
    <property type="entry name" value="Glyco_hydro_3"/>
    <property type="match status" value="1"/>
</dbReference>
<evidence type="ECO:0000256" key="1">
    <source>
        <dbReference type="ARBA" id="ARBA00004613"/>
    </source>
</evidence>
<evidence type="ECO:0000259" key="20">
    <source>
        <dbReference type="SMART" id="SM01217"/>
    </source>
</evidence>
<reference evidence="21" key="1">
    <citation type="journal article" date="2019" name="Beilstein J. Org. Chem.">
        <title>Nanangenines: drimane sesquiterpenoids as the dominant metabolite cohort of a novel Australian fungus, Aspergillus nanangensis.</title>
        <authorList>
            <person name="Lacey H.J."/>
            <person name="Gilchrist C.L.M."/>
            <person name="Crombie A."/>
            <person name="Kalaitzis J.A."/>
            <person name="Vuong D."/>
            <person name="Rutledge P.J."/>
            <person name="Turner P."/>
            <person name="Pitt J.I."/>
            <person name="Lacey E."/>
            <person name="Chooi Y.H."/>
            <person name="Piggott A.M."/>
        </authorList>
    </citation>
    <scope>NUCLEOTIDE SEQUENCE</scope>
    <source>
        <strain evidence="21">MST-FP2251</strain>
    </source>
</reference>
<dbReference type="Gene3D" id="3.20.20.300">
    <property type="entry name" value="Glycoside hydrolase, family 3, N-terminal domain"/>
    <property type="match status" value="1"/>
</dbReference>
<dbReference type="InterPro" id="IPR044993">
    <property type="entry name" value="BXL"/>
</dbReference>
<keyword evidence="6 19" id="KW-0732">Signal</keyword>
<evidence type="ECO:0000256" key="4">
    <source>
        <dbReference type="ARBA" id="ARBA00022525"/>
    </source>
</evidence>
<feature type="domain" description="Fibronectin type III-like" evidence="20">
    <location>
        <begin position="702"/>
        <end position="772"/>
    </location>
</feature>
<dbReference type="SUPFAM" id="SSF51445">
    <property type="entry name" value="(Trans)glycosidases"/>
    <property type="match status" value="1"/>
</dbReference>
<dbReference type="EC" id="3.2.1.37" evidence="14"/>
<sequence length="801" mass="87425">MARIAFSIAILAALFPTTLGQANTSYVDYNTEANPDLFPQCVATIDLSFPDCENGPLSQTLVCDPSAHPHDRATALVSLFTLEELVNNTGNTGGGAPRLGLPAYQVWSESLHGLDRANWASTPGSPYSWATSFPQPILTMAAMNRTLIHQIADILSTQGRAFNNVGRFGLDTYAPDINTFRHPVWGRGQETPGEDVYLASAYAYEYITGIQGGVDPEHLKLVATAKHYAGYDIENWGNHSRLGNDMVISQQDLSEYYTPQFLVAARDAKVHSVMCSYNAVNGLPSCANPFFLQTLLRETFDFVDDGYVSGDCGAVYNVFNPHGYAANESGAAADSLRAGTDIDCGTSYQFRFNESFDDNLVARQDIERGVIRLYSNLVRLGYFDGENSSQYRALDWSDVMTTDAWNISYEAAAEGIVLLKNDDNILPLSQSIKSVALVGPWANATTQMQGNYFGPAPYLTSLLAAFEASHLSVNYAMGTNITTNTTSTDFENALSAAEQSDIIVFVGGIDNTLESETLDRANITWPANQLHLINQLTILKKPVIVLQMGGGQVDSSSLKTNNNVNALLWGGYPGQSGGQALLDIITGTRAPAGRLVTTQYTAQYAEQFPAIDMGLRPNQSSGNPGQTYKWYRGDAVYEFGHGLFYTNFSADLASLSVPNNRTSFDIDQLLTSPHPGYDYPQQRPFLNATVRITNTGETRSDYTALLFVNTTAGPAPYPNKWVVGFDRLSGLDAGQAQTMTFPVTIESVARTDELGNRVLYAGRYELALNNERDVVVKFTLTGEAGIVSKWPVEKQEVLVVQ</sequence>
<dbReference type="GO" id="GO:0005576">
    <property type="term" value="C:extracellular region"/>
    <property type="evidence" value="ECO:0007669"/>
    <property type="project" value="UniProtKB-SubCell"/>
</dbReference>
<evidence type="ECO:0000256" key="3">
    <source>
        <dbReference type="ARBA" id="ARBA00005336"/>
    </source>
</evidence>
<evidence type="ECO:0000256" key="14">
    <source>
        <dbReference type="ARBA" id="ARBA00026107"/>
    </source>
</evidence>
<evidence type="ECO:0000256" key="10">
    <source>
        <dbReference type="ARBA" id="ARBA00023295"/>
    </source>
</evidence>
<keyword evidence="8" id="KW-0325">Glycoprotein</keyword>
<dbReference type="InterPro" id="IPR036962">
    <property type="entry name" value="Glyco_hydro_3_N_sf"/>
</dbReference>
<evidence type="ECO:0000256" key="19">
    <source>
        <dbReference type="SAM" id="SignalP"/>
    </source>
</evidence>
<dbReference type="GO" id="GO:0009044">
    <property type="term" value="F:xylan 1,4-beta-xylosidase activity"/>
    <property type="evidence" value="ECO:0007669"/>
    <property type="project" value="UniProtKB-EC"/>
</dbReference>
<reference evidence="21" key="2">
    <citation type="submission" date="2020-02" db="EMBL/GenBank/DDBJ databases">
        <authorList>
            <person name="Gilchrist C.L.M."/>
            <person name="Chooi Y.-H."/>
        </authorList>
    </citation>
    <scope>NUCLEOTIDE SEQUENCE</scope>
    <source>
        <strain evidence="21">MST-FP2251</strain>
    </source>
</reference>
<feature type="chain" id="PRO_5042266448" description="xylan 1,4-beta-xylosidase" evidence="19">
    <location>
        <begin position="21"/>
        <end position="801"/>
    </location>
</feature>
<comment type="catalytic activity">
    <reaction evidence="12">
        <text>Hydrolysis of (1-&gt;4)-beta-D-xylans, to remove successive D-xylose residues from the non-reducing termini.</text>
        <dbReference type="EC" id="3.2.1.37"/>
    </reaction>
</comment>
<keyword evidence="5" id="KW-0858">Xylan degradation</keyword>
<evidence type="ECO:0000256" key="17">
    <source>
        <dbReference type="ARBA" id="ARBA00041684"/>
    </source>
</evidence>
<evidence type="ECO:0000256" key="12">
    <source>
        <dbReference type="ARBA" id="ARBA00024574"/>
    </source>
</evidence>
<keyword evidence="4" id="KW-0964">Secreted</keyword>
<dbReference type="Gene3D" id="2.60.40.10">
    <property type="entry name" value="Immunoglobulins"/>
    <property type="match status" value="1"/>
</dbReference>
<dbReference type="FunFam" id="2.60.40.10:FF:001420">
    <property type="entry name" value="Exo-1,4-beta-xylosidase xlnD"/>
    <property type="match status" value="1"/>
</dbReference>
<evidence type="ECO:0000256" key="11">
    <source>
        <dbReference type="ARBA" id="ARBA00023326"/>
    </source>
</evidence>
<evidence type="ECO:0000256" key="7">
    <source>
        <dbReference type="ARBA" id="ARBA00022801"/>
    </source>
</evidence>
<evidence type="ECO:0000256" key="16">
    <source>
        <dbReference type="ARBA" id="ARBA00041545"/>
    </source>
</evidence>
<evidence type="ECO:0000256" key="2">
    <source>
        <dbReference type="ARBA" id="ARBA00004851"/>
    </source>
</evidence>
<evidence type="ECO:0000256" key="15">
    <source>
        <dbReference type="ARBA" id="ARBA00041508"/>
    </source>
</evidence>
<proteinExistence type="inferred from homology"/>
<dbReference type="FunFam" id="3.40.50.1700:FF:000007">
    <property type="entry name" value="Exo-1,4-beta-xylosidase xlnD"/>
    <property type="match status" value="1"/>
</dbReference>
<evidence type="ECO:0000256" key="6">
    <source>
        <dbReference type="ARBA" id="ARBA00022729"/>
    </source>
</evidence>
<dbReference type="Gene3D" id="3.40.50.1700">
    <property type="entry name" value="Glycoside hydrolase family 3 C-terminal domain"/>
    <property type="match status" value="1"/>
</dbReference>
<dbReference type="GO" id="GO:0045493">
    <property type="term" value="P:xylan catabolic process"/>
    <property type="evidence" value="ECO:0007669"/>
    <property type="project" value="UniProtKB-KW"/>
</dbReference>
<comment type="similarity">
    <text evidence="3">Belongs to the glycosyl hydrolase 3 family.</text>
</comment>
<dbReference type="InterPro" id="IPR026891">
    <property type="entry name" value="Fn3-like"/>
</dbReference>
<evidence type="ECO:0000256" key="9">
    <source>
        <dbReference type="ARBA" id="ARBA00023277"/>
    </source>
</evidence>
<dbReference type="InterPro" id="IPR002772">
    <property type="entry name" value="Glyco_hydro_3_C"/>
</dbReference>
<dbReference type="PANTHER" id="PTHR42721">
    <property type="entry name" value="SUGAR HYDROLASE-RELATED"/>
    <property type="match status" value="1"/>
</dbReference>
<dbReference type="InterPro" id="IPR001764">
    <property type="entry name" value="Glyco_hydro_3_N"/>
</dbReference>
<dbReference type="Pfam" id="PF14310">
    <property type="entry name" value="Fn3-like"/>
    <property type="match status" value="1"/>
</dbReference>
<keyword evidence="11" id="KW-0624">Polysaccharide degradation</keyword>
<evidence type="ECO:0000313" key="21">
    <source>
        <dbReference type="EMBL" id="KAF9887376.1"/>
    </source>
</evidence>
<dbReference type="PANTHER" id="PTHR42721:SF13">
    <property type="entry name" value="EXO-1,4-BETA-XYLOSIDASE XLND"/>
    <property type="match status" value="1"/>
</dbReference>
<keyword evidence="10" id="KW-0326">Glycosidase</keyword>
<name>A0AAD4CIW3_ASPNN</name>